<reference evidence="8" key="1">
    <citation type="journal article" date="2022" name="Int. J. Syst. Evol. Microbiol.">
        <title>Anaeromyxobacter oryzae sp. nov., Anaeromyxobacter diazotrophicus sp. nov. and Anaeromyxobacter paludicola sp. nov., isolated from paddy soils.</title>
        <authorList>
            <person name="Itoh H."/>
            <person name="Xu Z."/>
            <person name="Mise K."/>
            <person name="Masuda Y."/>
            <person name="Ushijima N."/>
            <person name="Hayakawa C."/>
            <person name="Shiratori Y."/>
            <person name="Senoo K."/>
        </authorList>
    </citation>
    <scope>NUCLEOTIDE SEQUENCE [LARGE SCALE GENOMIC DNA]</scope>
    <source>
        <strain evidence="8">Red630</strain>
    </source>
</reference>
<feature type="transmembrane region" description="Helical" evidence="6">
    <location>
        <begin position="48"/>
        <end position="66"/>
    </location>
</feature>
<dbReference type="InterPro" id="IPR003339">
    <property type="entry name" value="ABC/ECF_trnsptr_transmembrane"/>
</dbReference>
<comment type="subcellular location">
    <subcellularLocation>
        <location evidence="1">Membrane</location>
        <topology evidence="1">Multi-pass membrane protein</topology>
    </subcellularLocation>
</comment>
<gene>
    <name evidence="7" type="primary">nikQ</name>
    <name evidence="7" type="ORF">AMPC_30910</name>
</gene>
<dbReference type="InterPro" id="IPR051611">
    <property type="entry name" value="ECF_transporter_component"/>
</dbReference>
<evidence type="ECO:0000256" key="1">
    <source>
        <dbReference type="ARBA" id="ARBA00004141"/>
    </source>
</evidence>
<evidence type="ECO:0000313" key="7">
    <source>
        <dbReference type="EMBL" id="BDG09978.1"/>
    </source>
</evidence>
<dbReference type="EMBL" id="AP025592">
    <property type="protein sequence ID" value="BDG09978.1"/>
    <property type="molecule type" value="Genomic_DNA"/>
</dbReference>
<sequence>MSRVAARELDRLGYADSPVHRLDARAKLLVAAALVLAVSSFPRYEVAGLLPFFAVPVALGLGGRVAPRPVLRLVLAASPFALLVGLANPFLDTAPAAHVAGVAVRGGVLSLLSILLRFALCTSTLLLLVATTSMPRLVRGLRLLGTPAALTTQLQFLYRYLFLLVAEGERLQAARLLREPRRRLPRLATARGMLFTLLRRTWDRGERVYRCMQVRGFQGELPSLATERFRARDAAFLALGVTFCAAARLLPLSRWAGEALLSRLS</sequence>
<name>A0ABM7XDN8_9BACT</name>
<protein>
    <submittedName>
        <fullName evidence="7">Cobalt ECF transporter T component CbiQ</fullName>
    </submittedName>
</protein>
<keyword evidence="3 6" id="KW-0812">Transmembrane</keyword>
<dbReference type="Pfam" id="PF02361">
    <property type="entry name" value="CbiQ"/>
    <property type="match status" value="1"/>
</dbReference>
<evidence type="ECO:0000256" key="4">
    <source>
        <dbReference type="ARBA" id="ARBA00022989"/>
    </source>
</evidence>
<evidence type="ECO:0000256" key="6">
    <source>
        <dbReference type="SAM" id="Phobius"/>
    </source>
</evidence>
<evidence type="ECO:0000313" key="8">
    <source>
        <dbReference type="Proteomes" id="UP001162734"/>
    </source>
</evidence>
<feature type="transmembrane region" description="Helical" evidence="6">
    <location>
        <begin position="73"/>
        <end position="91"/>
    </location>
</feature>
<dbReference type="CDD" id="cd16914">
    <property type="entry name" value="EcfT"/>
    <property type="match status" value="1"/>
</dbReference>
<dbReference type="PANTHER" id="PTHR34857:SF2">
    <property type="entry name" value="SLL0384 PROTEIN"/>
    <property type="match status" value="1"/>
</dbReference>
<evidence type="ECO:0000256" key="5">
    <source>
        <dbReference type="ARBA" id="ARBA00023136"/>
    </source>
</evidence>
<keyword evidence="2" id="KW-1003">Cell membrane</keyword>
<evidence type="ECO:0000256" key="2">
    <source>
        <dbReference type="ARBA" id="ARBA00022475"/>
    </source>
</evidence>
<keyword evidence="4 6" id="KW-1133">Transmembrane helix</keyword>
<dbReference type="PANTHER" id="PTHR34857">
    <property type="entry name" value="SLL0384 PROTEIN"/>
    <property type="match status" value="1"/>
</dbReference>
<dbReference type="Proteomes" id="UP001162734">
    <property type="component" value="Chromosome"/>
</dbReference>
<accession>A0ABM7XDN8</accession>
<evidence type="ECO:0000256" key="3">
    <source>
        <dbReference type="ARBA" id="ARBA00022692"/>
    </source>
</evidence>
<keyword evidence="5 6" id="KW-0472">Membrane</keyword>
<proteinExistence type="predicted"/>
<organism evidence="7 8">
    <name type="scientific">Anaeromyxobacter paludicola</name>
    <dbReference type="NCBI Taxonomy" id="2918171"/>
    <lineage>
        <taxon>Bacteria</taxon>
        <taxon>Pseudomonadati</taxon>
        <taxon>Myxococcota</taxon>
        <taxon>Myxococcia</taxon>
        <taxon>Myxococcales</taxon>
        <taxon>Cystobacterineae</taxon>
        <taxon>Anaeromyxobacteraceae</taxon>
        <taxon>Anaeromyxobacter</taxon>
    </lineage>
</organism>
<keyword evidence="8" id="KW-1185">Reference proteome</keyword>
<dbReference type="RefSeq" id="WP_248342375.1">
    <property type="nucleotide sequence ID" value="NZ_AP025592.1"/>
</dbReference>
<feature type="transmembrane region" description="Helical" evidence="6">
    <location>
        <begin position="111"/>
        <end position="130"/>
    </location>
</feature>
<feature type="transmembrane region" description="Helical" evidence="6">
    <location>
        <begin position="234"/>
        <end position="256"/>
    </location>
</feature>